<evidence type="ECO:0000313" key="3">
    <source>
        <dbReference type="Proteomes" id="UP000038009"/>
    </source>
</evidence>
<name>A0A0N1HZ67_LEPSE</name>
<keyword evidence="3" id="KW-1185">Reference proteome</keyword>
<dbReference type="EMBL" id="LJSK01000763">
    <property type="protein sequence ID" value="KPI82560.1"/>
    <property type="molecule type" value="Genomic_DNA"/>
</dbReference>
<accession>A0A0N1HZ67</accession>
<dbReference type="VEuPathDB" id="TriTrypDB:Lsey_0765_0020"/>
<feature type="region of interest" description="Disordered" evidence="1">
    <location>
        <begin position="1"/>
        <end position="47"/>
    </location>
</feature>
<evidence type="ECO:0000313" key="2">
    <source>
        <dbReference type="EMBL" id="KPI82560.1"/>
    </source>
</evidence>
<sequence length="91" mass="9023">MRRAGQHRPPSLWRDVDSTRTGAAGTATATAAAGSRGQPKAANVPGPGEIAGACTAAARGAGANAADGERLVALQDEEIDATSTTALDPIQ</sequence>
<gene>
    <name evidence="2" type="ORF">ABL78_8431</name>
</gene>
<feature type="compositionally biased region" description="Low complexity" evidence="1">
    <location>
        <begin position="19"/>
        <end position="37"/>
    </location>
</feature>
<evidence type="ECO:0000256" key="1">
    <source>
        <dbReference type="SAM" id="MobiDB-lite"/>
    </source>
</evidence>
<comment type="caution">
    <text evidence="2">The sequence shown here is derived from an EMBL/GenBank/DDBJ whole genome shotgun (WGS) entry which is preliminary data.</text>
</comment>
<reference evidence="2 3" key="1">
    <citation type="journal article" date="2015" name="PLoS Pathog.">
        <title>Leptomonas seymouri: Adaptations to the Dixenous Life Cycle Analyzed by Genome Sequencing, Transcriptome Profiling and Co-infection with Leishmania donovani.</title>
        <authorList>
            <person name="Kraeva N."/>
            <person name="Butenko A."/>
            <person name="Hlavacova J."/>
            <person name="Kostygov A."/>
            <person name="Myskova J."/>
            <person name="Grybchuk D."/>
            <person name="Lestinova T."/>
            <person name="Votypka J."/>
            <person name="Volf P."/>
            <person name="Opperdoes F."/>
            <person name="Flegontov P."/>
            <person name="Lukes J."/>
            <person name="Yurchenko V."/>
        </authorList>
    </citation>
    <scope>NUCLEOTIDE SEQUENCE [LARGE SCALE GENOMIC DNA]</scope>
    <source>
        <strain evidence="2 3">ATCC 30220</strain>
    </source>
</reference>
<proteinExistence type="predicted"/>
<dbReference type="AlphaFoldDB" id="A0A0N1HZ67"/>
<dbReference type="Proteomes" id="UP000038009">
    <property type="component" value="Unassembled WGS sequence"/>
</dbReference>
<organism evidence="2 3">
    <name type="scientific">Leptomonas seymouri</name>
    <dbReference type="NCBI Taxonomy" id="5684"/>
    <lineage>
        <taxon>Eukaryota</taxon>
        <taxon>Discoba</taxon>
        <taxon>Euglenozoa</taxon>
        <taxon>Kinetoplastea</taxon>
        <taxon>Metakinetoplastina</taxon>
        <taxon>Trypanosomatida</taxon>
        <taxon>Trypanosomatidae</taxon>
        <taxon>Leishmaniinae</taxon>
        <taxon>Leptomonas</taxon>
    </lineage>
</organism>
<protein>
    <submittedName>
        <fullName evidence="2">Uncharacterized protein</fullName>
    </submittedName>
</protein>